<evidence type="ECO:0000313" key="4">
    <source>
        <dbReference type="Proteomes" id="UP000583929"/>
    </source>
</evidence>
<dbReference type="InterPro" id="IPR025836">
    <property type="entry name" value="Zn_knuckle_CX2CX4HX4C"/>
</dbReference>
<accession>A0A7J6EXN6</accession>
<dbReference type="AlphaFoldDB" id="A0A7J6EXN6"/>
<dbReference type="PANTHER" id="PTHR31286:SF167">
    <property type="entry name" value="OS09G0268800 PROTEIN"/>
    <property type="match status" value="1"/>
</dbReference>
<feature type="domain" description="Zinc knuckle CX2CX4HX4C" evidence="2">
    <location>
        <begin position="133"/>
        <end position="171"/>
    </location>
</feature>
<keyword evidence="4" id="KW-1185">Reference proteome</keyword>
<dbReference type="Gene3D" id="3.60.10.10">
    <property type="entry name" value="Endonuclease/exonuclease/phosphatase"/>
    <property type="match status" value="1"/>
</dbReference>
<dbReference type="PANTHER" id="PTHR31286">
    <property type="entry name" value="GLYCINE-RICH CELL WALL STRUCTURAL PROTEIN 1.8-LIKE"/>
    <property type="match status" value="1"/>
</dbReference>
<feature type="region of interest" description="Disordered" evidence="1">
    <location>
        <begin position="398"/>
        <end position="422"/>
    </location>
</feature>
<dbReference type="EMBL" id="JAATIQ010000313">
    <property type="protein sequence ID" value="KAF4362439.1"/>
    <property type="molecule type" value="Genomic_DNA"/>
</dbReference>
<evidence type="ECO:0000256" key="1">
    <source>
        <dbReference type="SAM" id="MobiDB-lite"/>
    </source>
</evidence>
<feature type="compositionally biased region" description="Basic residues" evidence="1">
    <location>
        <begin position="412"/>
        <end position="422"/>
    </location>
</feature>
<reference evidence="3 4" key="1">
    <citation type="journal article" date="2020" name="bioRxiv">
        <title>Sequence and annotation of 42 cannabis genomes reveals extensive copy number variation in cannabinoid synthesis and pathogen resistance genes.</title>
        <authorList>
            <person name="Mckernan K.J."/>
            <person name="Helbert Y."/>
            <person name="Kane L.T."/>
            <person name="Ebling H."/>
            <person name="Zhang L."/>
            <person name="Liu B."/>
            <person name="Eaton Z."/>
            <person name="Mclaughlin S."/>
            <person name="Kingan S."/>
            <person name="Baybayan P."/>
            <person name="Concepcion G."/>
            <person name="Jordan M."/>
            <person name="Riva A."/>
            <person name="Barbazuk W."/>
            <person name="Harkins T."/>
        </authorList>
    </citation>
    <scope>NUCLEOTIDE SEQUENCE [LARGE SCALE GENOMIC DNA]</scope>
    <source>
        <strain evidence="4">cv. Jamaican Lion 4</strain>
        <tissue evidence="3">Leaf</tissue>
    </source>
</reference>
<evidence type="ECO:0000313" key="3">
    <source>
        <dbReference type="EMBL" id="KAF4362439.1"/>
    </source>
</evidence>
<protein>
    <recommendedName>
        <fullName evidence="2">Zinc knuckle CX2CX4HX4C domain-containing protein</fullName>
    </recommendedName>
</protein>
<proteinExistence type="predicted"/>
<name>A0A7J6EXN6_CANSA</name>
<dbReference type="InterPro" id="IPR036691">
    <property type="entry name" value="Endo/exonu/phosph_ase_sf"/>
</dbReference>
<organism evidence="3 4">
    <name type="scientific">Cannabis sativa</name>
    <name type="common">Hemp</name>
    <name type="synonym">Marijuana</name>
    <dbReference type="NCBI Taxonomy" id="3483"/>
    <lineage>
        <taxon>Eukaryota</taxon>
        <taxon>Viridiplantae</taxon>
        <taxon>Streptophyta</taxon>
        <taxon>Embryophyta</taxon>
        <taxon>Tracheophyta</taxon>
        <taxon>Spermatophyta</taxon>
        <taxon>Magnoliopsida</taxon>
        <taxon>eudicotyledons</taxon>
        <taxon>Gunneridae</taxon>
        <taxon>Pentapetalae</taxon>
        <taxon>rosids</taxon>
        <taxon>fabids</taxon>
        <taxon>Rosales</taxon>
        <taxon>Cannabaceae</taxon>
        <taxon>Cannabis</taxon>
    </lineage>
</organism>
<evidence type="ECO:0000259" key="2">
    <source>
        <dbReference type="Pfam" id="PF14392"/>
    </source>
</evidence>
<gene>
    <name evidence="3" type="ORF">G4B88_002068</name>
</gene>
<sequence length="714" mass="80525">MFGRLWKGIKAWEVKVYEEEGDNHIVGFSFKTSQDAKLVLSKQLWYFNGGLLVLEAWLDTGQWRDYNLNKISCWIKMRGWPLKLFTQRNVRRIGEMAGEIEDFKWQNDRRMFLNGYVRMRIGFSLNKSLFVGRFQPSDGKRFWIQFKFERLSMLCYGCGRWGHEKKKNCDKQVVMEKDENELLVPKYGTWLKEDDPTPNCFVAFKQGQVRTSDISVEQEESEREVPLVTKLGKEVHLMETGDGRSGDAEVVGELLVESAIHGDAENSGIVGDRLGKGGYDLGTCEKSNGLKINVGRACELEVVSPNKLSEMVFGRLGRDAGLQGPRDAGLQGPRAGQVGNIQKVFELSTGGFEDRHSELKKRKTHGEGDADEIDRARRYFNKGKHVLEDENGAFAYGVSKDGEGANRPNGSQRKKVSIKNKARRQAKVNSGVAIVGCPSVESSKIQASAEEGAVNLVFNAERVPQQVSGISDLNSANGNLWAVDRIGLSGGLLLMWKDDVKVRVDSSSPGHIVAEVAGRGFLPWTLTCFYGNPDAAQCKFSWELLRKICRETYGSWLCVGDFNEISGKAKRNTRFHFEEAWCEEDECKAIVEGHWKSGEPCGIAGSFHGKTHRVGKILHGWNKKRKKELNGRITKAKKWEGVYKSVVDYNAEAHESYLDNLLHFSTFKESSNFAQYKMKFLLLWEAQLVHTMSLKDYKLDLTSMGVICHCNMGK</sequence>
<dbReference type="Proteomes" id="UP000583929">
    <property type="component" value="Unassembled WGS sequence"/>
</dbReference>
<dbReference type="InterPro" id="IPR040256">
    <property type="entry name" value="At4g02000-like"/>
</dbReference>
<dbReference type="SUPFAM" id="SSF56219">
    <property type="entry name" value="DNase I-like"/>
    <property type="match status" value="1"/>
</dbReference>
<dbReference type="Pfam" id="PF14392">
    <property type="entry name" value="zf-CCHC_4"/>
    <property type="match status" value="1"/>
</dbReference>
<comment type="caution">
    <text evidence="3">The sequence shown here is derived from an EMBL/GenBank/DDBJ whole genome shotgun (WGS) entry which is preliminary data.</text>
</comment>